<sequence length="296" mass="32464">MHRKRWNAVHVLFELHPCSPLLVKSGTLSPNPSLPDMQFVRTQGPQGEEVFIPGSSLKGVFRSFTERVLRTFGEERLACDPLGKESCGRKKEVEDAAKQGNSALVYRESCCACKMYGHTRLRGRLSFTDAFPEGSWKTEIRYGVAISRLTGAVAVGPFDMEVLVEGHFVGSLLLENFEVWQLGLLGLAVRSLNEGLTRVGFGKSRGFGEVRMRVREMSLEMAKVAGLSPGELWGAGAFAGDAERKAYGLRSDDRLKGIPEGAPRDLGVYVRTVYGPQEGQEVLERAAECLGSFFGG</sequence>
<evidence type="ECO:0000256" key="1">
    <source>
        <dbReference type="ARBA" id="ARBA00023118"/>
    </source>
</evidence>
<reference evidence="3" key="1">
    <citation type="journal article" date="2020" name="mSystems">
        <title>Genome- and Community-Level Interaction Insights into Carbon Utilization and Element Cycling Functions of Hydrothermarchaeota in Hydrothermal Sediment.</title>
        <authorList>
            <person name="Zhou Z."/>
            <person name="Liu Y."/>
            <person name="Xu W."/>
            <person name="Pan J."/>
            <person name="Luo Z.H."/>
            <person name="Li M."/>
        </authorList>
    </citation>
    <scope>NUCLEOTIDE SEQUENCE [LARGE SCALE GENOMIC DNA]</scope>
    <source>
        <strain evidence="3">SpSt-82</strain>
    </source>
</reference>
<proteinExistence type="predicted"/>
<dbReference type="InterPro" id="IPR005537">
    <property type="entry name" value="RAMP_III_fam"/>
</dbReference>
<dbReference type="InterPro" id="IPR052216">
    <property type="entry name" value="CRISPR_Csm3_endoribonuclease"/>
</dbReference>
<dbReference type="EMBL" id="DTIY01000042">
    <property type="protein sequence ID" value="HGY39382.1"/>
    <property type="molecule type" value="Genomic_DNA"/>
</dbReference>
<name>A0A7V4TGE4_9BACT</name>
<dbReference type="PANTHER" id="PTHR35579:SF3">
    <property type="entry name" value="CRISPR SYSTEM CMS ENDORIBONUCLEASE CSM3"/>
    <property type="match status" value="1"/>
</dbReference>
<comment type="caution">
    <text evidence="3">The sequence shown here is derived from an EMBL/GenBank/DDBJ whole genome shotgun (WGS) entry which is preliminary data.</text>
</comment>
<accession>A0A7V4TGE4</accession>
<keyword evidence="1" id="KW-0051">Antiviral defense</keyword>
<gene>
    <name evidence="3" type="ORF">ENW11_06235</name>
</gene>
<dbReference type="Pfam" id="PF03787">
    <property type="entry name" value="RAMPs"/>
    <property type="match status" value="1"/>
</dbReference>
<dbReference type="AlphaFoldDB" id="A0A7V4TGE4"/>
<dbReference type="GO" id="GO:0051607">
    <property type="term" value="P:defense response to virus"/>
    <property type="evidence" value="ECO:0007669"/>
    <property type="project" value="UniProtKB-KW"/>
</dbReference>
<protein>
    <submittedName>
        <fullName evidence="3">CRISPR-associated protein</fullName>
    </submittedName>
</protein>
<evidence type="ECO:0000313" key="3">
    <source>
        <dbReference type="EMBL" id="HGY39382.1"/>
    </source>
</evidence>
<dbReference type="PANTHER" id="PTHR35579">
    <property type="entry name" value="CRISPR SYSTEM CMS ENDORIBONUCLEASE CSM3"/>
    <property type="match status" value="1"/>
</dbReference>
<organism evidence="3">
    <name type="scientific">Candidatus Caldatribacterium saccharofermentans</name>
    <dbReference type="NCBI Taxonomy" id="1454753"/>
    <lineage>
        <taxon>Bacteria</taxon>
        <taxon>Pseudomonadati</taxon>
        <taxon>Atribacterota</taxon>
        <taxon>Atribacteria</taxon>
        <taxon>Atribacterales</taxon>
        <taxon>Candidatus Caldatribacteriaceae</taxon>
        <taxon>Candidatus Caldatribacterium</taxon>
    </lineage>
</organism>
<feature type="domain" description="CRISPR type III-associated protein" evidence="2">
    <location>
        <begin position="17"/>
        <end position="210"/>
    </location>
</feature>
<evidence type="ECO:0000259" key="2">
    <source>
        <dbReference type="Pfam" id="PF03787"/>
    </source>
</evidence>